<dbReference type="PANTHER" id="PTHR23389">
    <property type="entry name" value="CHROMOSOME TRANSMISSION FIDELITY FACTOR 18"/>
    <property type="match status" value="1"/>
</dbReference>
<feature type="compositionally biased region" description="Acidic residues" evidence="9">
    <location>
        <begin position="290"/>
        <end position="299"/>
    </location>
</feature>
<accession>A0ABM5IGK8</accession>
<protein>
    <recommendedName>
        <fullName evidence="3 8">Replication factor C subunit 1</fullName>
    </recommendedName>
</protein>
<dbReference type="Gene3D" id="3.40.50.10190">
    <property type="entry name" value="BRCT domain"/>
    <property type="match status" value="1"/>
</dbReference>
<feature type="compositionally biased region" description="Basic and acidic residues" evidence="9">
    <location>
        <begin position="71"/>
        <end position="82"/>
    </location>
</feature>
<dbReference type="Gene3D" id="1.20.272.10">
    <property type="match status" value="1"/>
</dbReference>
<feature type="compositionally biased region" description="Basic residues" evidence="9">
    <location>
        <begin position="1107"/>
        <end position="1117"/>
    </location>
</feature>
<dbReference type="RefSeq" id="XP_028132302.2">
    <property type="nucleotide sequence ID" value="XM_028276501.2"/>
</dbReference>
<dbReference type="PIRSF" id="PIRSF036578">
    <property type="entry name" value="RFC1"/>
    <property type="match status" value="1"/>
</dbReference>
<dbReference type="InterPro" id="IPR012178">
    <property type="entry name" value="RFC1"/>
</dbReference>
<feature type="compositionally biased region" description="Polar residues" evidence="9">
    <location>
        <begin position="11"/>
        <end position="23"/>
    </location>
</feature>
<feature type="region of interest" description="Disordered" evidence="9">
    <location>
        <begin position="1037"/>
        <end position="1117"/>
    </location>
</feature>
<evidence type="ECO:0000256" key="1">
    <source>
        <dbReference type="ARBA" id="ARBA00004123"/>
    </source>
</evidence>
<dbReference type="CDD" id="cd18140">
    <property type="entry name" value="HLD_clamp_RFC"/>
    <property type="match status" value="1"/>
</dbReference>
<evidence type="ECO:0000256" key="3">
    <source>
        <dbReference type="ARBA" id="ARBA00020401"/>
    </source>
</evidence>
<feature type="domain" description="BRCT" evidence="10">
    <location>
        <begin position="331"/>
        <end position="421"/>
    </location>
</feature>
<organism evidence="11 12">
    <name type="scientific">Diabrotica virgifera virgifera</name>
    <name type="common">western corn rootworm</name>
    <dbReference type="NCBI Taxonomy" id="50390"/>
    <lineage>
        <taxon>Eukaryota</taxon>
        <taxon>Metazoa</taxon>
        <taxon>Ecdysozoa</taxon>
        <taxon>Arthropoda</taxon>
        <taxon>Hexapoda</taxon>
        <taxon>Insecta</taxon>
        <taxon>Pterygota</taxon>
        <taxon>Neoptera</taxon>
        <taxon>Endopterygota</taxon>
        <taxon>Coleoptera</taxon>
        <taxon>Polyphaga</taxon>
        <taxon>Cucujiformia</taxon>
        <taxon>Chrysomeloidea</taxon>
        <taxon>Chrysomelidae</taxon>
        <taxon>Galerucinae</taxon>
        <taxon>Diabroticina</taxon>
        <taxon>Diabroticites</taxon>
        <taxon>Diabrotica</taxon>
    </lineage>
</organism>
<dbReference type="InterPro" id="IPR001357">
    <property type="entry name" value="BRCT_dom"/>
</dbReference>
<evidence type="ECO:0000256" key="5">
    <source>
        <dbReference type="ARBA" id="ARBA00022741"/>
    </source>
</evidence>
<keyword evidence="6 8" id="KW-0067">ATP-binding</keyword>
<reference evidence="11" key="1">
    <citation type="submission" date="2025-05" db="UniProtKB">
        <authorList>
            <consortium name="EnsemblMetazoa"/>
        </authorList>
    </citation>
    <scope>IDENTIFICATION</scope>
</reference>
<dbReference type="CDD" id="cd00009">
    <property type="entry name" value="AAA"/>
    <property type="match status" value="1"/>
</dbReference>
<evidence type="ECO:0000256" key="7">
    <source>
        <dbReference type="ARBA" id="ARBA00023242"/>
    </source>
</evidence>
<feature type="compositionally biased region" description="Basic and acidic residues" evidence="9">
    <location>
        <begin position="106"/>
        <end position="117"/>
    </location>
</feature>
<dbReference type="SMART" id="SM00382">
    <property type="entry name" value="AAA"/>
    <property type="match status" value="1"/>
</dbReference>
<feature type="compositionally biased region" description="Basic and acidic residues" evidence="9">
    <location>
        <begin position="442"/>
        <end position="483"/>
    </location>
</feature>
<dbReference type="Pfam" id="PF08519">
    <property type="entry name" value="RFC1"/>
    <property type="match status" value="1"/>
</dbReference>
<dbReference type="InterPro" id="IPR003959">
    <property type="entry name" value="ATPase_AAA_core"/>
</dbReference>
<dbReference type="GeneID" id="114327791"/>
<evidence type="ECO:0000256" key="2">
    <source>
        <dbReference type="ARBA" id="ARBA00006116"/>
    </source>
</evidence>
<dbReference type="Pfam" id="PF00004">
    <property type="entry name" value="AAA"/>
    <property type="match status" value="1"/>
</dbReference>
<comment type="similarity">
    <text evidence="2 8">Belongs to the activator 1 large subunit family.</text>
</comment>
<keyword evidence="4 8" id="KW-0235">DNA replication</keyword>
<dbReference type="InterPro" id="IPR027417">
    <property type="entry name" value="P-loop_NTPase"/>
</dbReference>
<feature type="compositionally biased region" description="Low complexity" evidence="9">
    <location>
        <begin position="252"/>
        <end position="263"/>
    </location>
</feature>
<evidence type="ECO:0000313" key="11">
    <source>
        <dbReference type="EnsemblMetazoa" id="XP_028132302.2"/>
    </source>
</evidence>
<dbReference type="Gene3D" id="3.40.50.300">
    <property type="entry name" value="P-loop containing nucleotide triphosphate hydrolases"/>
    <property type="match status" value="1"/>
</dbReference>
<feature type="compositionally biased region" description="Basic and acidic residues" evidence="9">
    <location>
        <begin position="189"/>
        <end position="232"/>
    </location>
</feature>
<evidence type="ECO:0000256" key="4">
    <source>
        <dbReference type="ARBA" id="ARBA00022705"/>
    </source>
</evidence>
<proteinExistence type="inferred from homology"/>
<dbReference type="Pfam" id="PF25361">
    <property type="entry name" value="AAA_lid_RFC1"/>
    <property type="match status" value="1"/>
</dbReference>
<keyword evidence="12" id="KW-1185">Reference proteome</keyword>
<evidence type="ECO:0000256" key="9">
    <source>
        <dbReference type="SAM" id="MobiDB-lite"/>
    </source>
</evidence>
<feature type="region of interest" description="Disordered" evidence="9">
    <location>
        <begin position="106"/>
        <end position="130"/>
    </location>
</feature>
<sequence length="1117" mass="125581">MMPKDIRSYFTPVSKNNTPSKAANQKKKSKRLIDSDEEDVIESTPEPCKVKSFSSKRKPEAVLLSSDSEEDKPKKPVKDPTKLKPINIDDVFSSKPIQQAKIKELPKGEAVIVEHKDKSHKHKKKKTKTEIGVHEDEAFEKTLMELDDDLLADNLDILDKTADDALNIKTTHREGVKTKSKKGSNNKDTPVKDSKREEKHEDEIKKKKMETESEVHTDEDFNKTLKDLDTESSKSNQSCTKPKIVVDDVEPKQSSSKENSPNKSNDEKRTKRHRSPSKGTTPKKPKLEQSDPDIDPDQEAFEKRRYSAMLYQKYKNRGGPKMHGQKELPKGNPDCLKGITFLRTGVLDSIDGEEFQNLVVEHGGRVVHAVSKKVNYLVVGEEPGPSKLDKARGFKIPEINEDQFLDLILIKSGMKAKYYHKDSSDSGVFEEDIDNDKKNKKQKEEHEKNKVPRNEEKHSNKGKRSESSPKDIKKSSMKNKEKQTNGNSSKPDTKEEKIVTSKFFDTKKTSAETKQSTDFLKTSSFYSNKEKKPEKQPVTENIESPITVSDLSMTWTEKYKPTDIKSVIGQQGDSSNLGKLKKWLSNWYRNQLPEVRKKIPRPSPWAKNDDGAYYKAALLSGPPGVGKTTTATLVSKELGFDVVEFNASDTRSKKLLHEEVAQLLSTTTIAGFAAGKTKTDKKRVLLMDEVDGMAGNEDRGGIQELINLIKTTSVPIICMCNDRNHQKMRSLVNYCFDLRFSKPRLEQIRGAMMSICFKEGLKLSPNILSEIISGTGCDIRQTLNHLTMWSAQKDNLTLEEVQNKAKQSKKDTVLGPWEVVRTVFTESEKKNMSVADKARLFFYDYSMGPLFVQENYLGVTPNCPKSEVMKRVALAADSISRGDLIDAKIRGSNNWALLESQAFFASVLPGHYMSGHVSSRINFPGWLGKNSAANKRKRMLNELHVHTRMSTSGSLLAMKLDYILPLRNAIITPLLKEGVNGIQEAIGVMNDYNLLREDLTNLLELCQWKDMKNPFNDIEAKVKSAFTRAYNKSAKQLPFAPGTGFSKKKSSQVDDPEGEDNLLESDNDEADEENDDVTHDALIKVKTGNKKENAKATTSKSSESSKGKGKGKGKKSN</sequence>
<dbReference type="SUPFAM" id="SSF52113">
    <property type="entry name" value="BRCT domain"/>
    <property type="match status" value="1"/>
</dbReference>
<dbReference type="InterPro" id="IPR003593">
    <property type="entry name" value="AAA+_ATPase"/>
</dbReference>
<feature type="region of interest" description="Disordered" evidence="9">
    <location>
        <begin position="1"/>
        <end position="83"/>
    </location>
</feature>
<feature type="compositionally biased region" description="Acidic residues" evidence="9">
    <location>
        <begin position="1054"/>
        <end position="1075"/>
    </location>
</feature>
<evidence type="ECO:0000256" key="6">
    <source>
        <dbReference type="ARBA" id="ARBA00022840"/>
    </source>
</evidence>
<feature type="compositionally biased region" description="Basic and acidic residues" evidence="9">
    <location>
        <begin position="1076"/>
        <end position="1094"/>
    </location>
</feature>
<dbReference type="SUPFAM" id="SSF48019">
    <property type="entry name" value="post-AAA+ oligomerization domain-like"/>
    <property type="match status" value="1"/>
</dbReference>
<dbReference type="SMART" id="SM00292">
    <property type="entry name" value="BRCT"/>
    <property type="match status" value="1"/>
</dbReference>
<dbReference type="Gene3D" id="1.10.8.60">
    <property type="match status" value="1"/>
</dbReference>
<keyword evidence="7 8" id="KW-0539">Nucleus</keyword>
<feature type="region of interest" description="Disordered" evidence="9">
    <location>
        <begin position="163"/>
        <end position="302"/>
    </location>
</feature>
<dbReference type="InterPro" id="IPR008921">
    <property type="entry name" value="DNA_pol3_clamp-load_cplx_C"/>
</dbReference>
<feature type="compositionally biased region" description="Basic residues" evidence="9">
    <location>
        <begin position="270"/>
        <end position="284"/>
    </location>
</feature>
<keyword evidence="5 8" id="KW-0547">Nucleotide-binding</keyword>
<dbReference type="InterPro" id="IPR013725">
    <property type="entry name" value="DNA_replication_fac_RFC1_C"/>
</dbReference>
<dbReference type="Proteomes" id="UP001652700">
    <property type="component" value="Unplaced"/>
</dbReference>
<feature type="compositionally biased region" description="Basic residues" evidence="9">
    <location>
        <begin position="118"/>
        <end position="127"/>
    </location>
</feature>
<dbReference type="PANTHER" id="PTHR23389:SF6">
    <property type="entry name" value="REPLICATION FACTOR C SUBUNIT 1"/>
    <property type="match status" value="1"/>
</dbReference>
<comment type="subcellular location">
    <subcellularLocation>
        <location evidence="1 8">Nucleus</location>
    </subcellularLocation>
</comment>
<dbReference type="PROSITE" id="PS50172">
    <property type="entry name" value="BRCT"/>
    <property type="match status" value="1"/>
</dbReference>
<dbReference type="InterPro" id="IPR036420">
    <property type="entry name" value="BRCT_dom_sf"/>
</dbReference>
<dbReference type="Pfam" id="PF00533">
    <property type="entry name" value="BRCT"/>
    <property type="match status" value="1"/>
</dbReference>
<dbReference type="EnsemblMetazoa" id="XM_028276501.2">
    <property type="protein sequence ID" value="XP_028132302.2"/>
    <property type="gene ID" value="LOC114327791"/>
</dbReference>
<evidence type="ECO:0000256" key="8">
    <source>
        <dbReference type="PIRNR" id="PIRNR036578"/>
    </source>
</evidence>
<evidence type="ECO:0000259" key="10">
    <source>
        <dbReference type="PROSITE" id="PS50172"/>
    </source>
</evidence>
<dbReference type="SUPFAM" id="SSF52540">
    <property type="entry name" value="P-loop containing nucleoside triphosphate hydrolases"/>
    <property type="match status" value="1"/>
</dbReference>
<dbReference type="InterPro" id="IPR047854">
    <property type="entry name" value="RFC_lid"/>
</dbReference>
<feature type="region of interest" description="Disordered" evidence="9">
    <location>
        <begin position="424"/>
        <end position="497"/>
    </location>
</feature>
<name>A0ABM5IGK8_DIAVI</name>
<evidence type="ECO:0000313" key="12">
    <source>
        <dbReference type="Proteomes" id="UP001652700"/>
    </source>
</evidence>